<dbReference type="SUPFAM" id="SSF49452">
    <property type="entry name" value="Starch-binding domain-like"/>
    <property type="match status" value="1"/>
</dbReference>
<dbReference type="KEGG" id="dvn:HQ394_13175"/>
<proteinExistence type="predicted"/>
<dbReference type="RefSeq" id="WP_190260595.1">
    <property type="nucleotide sequence ID" value="NZ_CP053923.1"/>
</dbReference>
<keyword evidence="2" id="KW-1185">Reference proteome</keyword>
<protein>
    <recommendedName>
        <fullName evidence="3">Carboxypeptidase regulatory-like domain-containing protein</fullName>
    </recommendedName>
</protein>
<organism evidence="1 2">
    <name type="scientific">Defluviicoccus vanus</name>
    <dbReference type="NCBI Taxonomy" id="111831"/>
    <lineage>
        <taxon>Bacteria</taxon>
        <taxon>Pseudomonadati</taxon>
        <taxon>Pseudomonadota</taxon>
        <taxon>Alphaproteobacteria</taxon>
        <taxon>Rhodospirillales</taxon>
        <taxon>Rhodospirillaceae</taxon>
        <taxon>Defluviicoccus</taxon>
    </lineage>
</organism>
<accession>A0A7H1N323</accession>
<evidence type="ECO:0008006" key="3">
    <source>
        <dbReference type="Google" id="ProtNLM"/>
    </source>
</evidence>
<sequence length="85" mass="9259">MSPVETGGCRCASPLLAAQVFVHRRSEERVAIAASGADGWFQVALSPGDYVIETRVEEMMCTPVDITVPSDRYVRVDIICDTGVR</sequence>
<evidence type="ECO:0000313" key="2">
    <source>
        <dbReference type="Proteomes" id="UP000516369"/>
    </source>
</evidence>
<reference evidence="1 2" key="1">
    <citation type="submission" date="2020-05" db="EMBL/GenBank/DDBJ databases">
        <title>Complete closed genome sequence of Defluviicoccus vanus.</title>
        <authorList>
            <person name="Bessarab I."/>
            <person name="Arumugam K."/>
            <person name="Maszenan A.M."/>
            <person name="Seviour R.J."/>
            <person name="Williams R.B."/>
        </authorList>
    </citation>
    <scope>NUCLEOTIDE SEQUENCE [LARGE SCALE GENOMIC DNA]</scope>
    <source>
        <strain evidence="1 2">Ben 114</strain>
    </source>
</reference>
<name>A0A7H1N323_9PROT</name>
<dbReference type="Proteomes" id="UP000516369">
    <property type="component" value="Chromosome"/>
</dbReference>
<dbReference type="AlphaFoldDB" id="A0A7H1N323"/>
<dbReference type="EMBL" id="CP053923">
    <property type="protein sequence ID" value="QNT70109.1"/>
    <property type="molecule type" value="Genomic_DNA"/>
</dbReference>
<evidence type="ECO:0000313" key="1">
    <source>
        <dbReference type="EMBL" id="QNT70109.1"/>
    </source>
</evidence>
<gene>
    <name evidence="1" type="ORF">HQ394_13175</name>
</gene>
<dbReference type="GO" id="GO:0030246">
    <property type="term" value="F:carbohydrate binding"/>
    <property type="evidence" value="ECO:0007669"/>
    <property type="project" value="InterPro"/>
</dbReference>
<dbReference type="InterPro" id="IPR013784">
    <property type="entry name" value="Carb-bd-like_fold"/>
</dbReference>